<evidence type="ECO:0000313" key="2">
    <source>
        <dbReference type="Proteomes" id="UP000324705"/>
    </source>
</evidence>
<sequence length="153" mass="17868">MGVFKLPYSVRDDLTVMVRNFYWGAAQGKRKVHRKSWQKLQQPKSKGGAKFHDYRLFNQALLARQAWRLLTRPESLCARLLKSKYYPNGNLEDTVFSGNASSTWTAISHGLDLLKKGLIWRVGNGWSIRIWRDTWIPKPFSYRPISAQGTYRY</sequence>
<dbReference type="Gramene" id="TRITD6Bv1G217330.1">
    <property type="protein sequence ID" value="TRITD6Bv1G217330.1"/>
    <property type="gene ID" value="TRITD6Bv1G217330"/>
</dbReference>
<gene>
    <name evidence="1" type="ORF">TRITD_6Bv1G217330</name>
</gene>
<dbReference type="PANTHER" id="PTHR33116">
    <property type="entry name" value="REVERSE TRANSCRIPTASE ZINC-BINDING DOMAIN-CONTAINING PROTEIN-RELATED-RELATED"/>
    <property type="match status" value="1"/>
</dbReference>
<evidence type="ECO:0000313" key="1">
    <source>
        <dbReference type="EMBL" id="VAI62883.1"/>
    </source>
</evidence>
<dbReference type="EMBL" id="LT934122">
    <property type="protein sequence ID" value="VAI62883.1"/>
    <property type="molecule type" value="Genomic_DNA"/>
</dbReference>
<reference evidence="1 2" key="1">
    <citation type="submission" date="2017-09" db="EMBL/GenBank/DDBJ databases">
        <authorList>
            <consortium name="International Durum Wheat Genome Sequencing Consortium (IDWGSC)"/>
            <person name="Milanesi L."/>
        </authorList>
    </citation>
    <scope>NUCLEOTIDE SEQUENCE [LARGE SCALE GENOMIC DNA]</scope>
    <source>
        <strain evidence="2">cv. Svevo</strain>
    </source>
</reference>
<dbReference type="AlphaFoldDB" id="A0A9R1BFM8"/>
<proteinExistence type="predicted"/>
<accession>A0A9R1BFM8</accession>
<evidence type="ECO:0008006" key="3">
    <source>
        <dbReference type="Google" id="ProtNLM"/>
    </source>
</evidence>
<organism evidence="1 2">
    <name type="scientific">Triticum turgidum subsp. durum</name>
    <name type="common">Durum wheat</name>
    <name type="synonym">Triticum durum</name>
    <dbReference type="NCBI Taxonomy" id="4567"/>
    <lineage>
        <taxon>Eukaryota</taxon>
        <taxon>Viridiplantae</taxon>
        <taxon>Streptophyta</taxon>
        <taxon>Embryophyta</taxon>
        <taxon>Tracheophyta</taxon>
        <taxon>Spermatophyta</taxon>
        <taxon>Magnoliopsida</taxon>
        <taxon>Liliopsida</taxon>
        <taxon>Poales</taxon>
        <taxon>Poaceae</taxon>
        <taxon>BOP clade</taxon>
        <taxon>Pooideae</taxon>
        <taxon>Triticodae</taxon>
        <taxon>Triticeae</taxon>
        <taxon>Triticinae</taxon>
        <taxon>Triticum</taxon>
    </lineage>
</organism>
<name>A0A9R1BFM8_TRITD</name>
<dbReference type="PANTHER" id="PTHR33116:SF86">
    <property type="entry name" value="REVERSE TRANSCRIPTASE DOMAIN-CONTAINING PROTEIN"/>
    <property type="match status" value="1"/>
</dbReference>
<dbReference type="Proteomes" id="UP000324705">
    <property type="component" value="Chromosome 6B"/>
</dbReference>
<protein>
    <recommendedName>
        <fullName evidence="3">Reverse transcriptase</fullName>
    </recommendedName>
</protein>
<dbReference type="OMA" id="RSINIWE"/>
<keyword evidence="2" id="KW-1185">Reference proteome</keyword>